<keyword evidence="7 9" id="KW-0472">Membrane</keyword>
<dbReference type="OMA" id="AICAMRI"/>
<dbReference type="GO" id="GO:0006886">
    <property type="term" value="P:intracellular protein transport"/>
    <property type="evidence" value="ECO:0007669"/>
    <property type="project" value="UniProtKB-UniRule"/>
</dbReference>
<keyword evidence="6 9" id="KW-0333">Golgi apparatus</keyword>
<evidence type="ECO:0000256" key="1">
    <source>
        <dbReference type="ARBA" id="ARBA00004156"/>
    </source>
</evidence>
<dbReference type="InterPro" id="IPR008153">
    <property type="entry name" value="GAE_dom"/>
</dbReference>
<gene>
    <name evidence="12" type="ORF">BSAL_31190</name>
</gene>
<proteinExistence type="inferred from homology"/>
<dbReference type="InterPro" id="IPR008152">
    <property type="entry name" value="Clathrin_a/b/g-adaptin_app_Ig"/>
</dbReference>
<dbReference type="InterPro" id="IPR013041">
    <property type="entry name" value="Clathrin_app_Ig-like_sf"/>
</dbReference>
<dbReference type="PIRSF" id="PIRSF037094">
    <property type="entry name" value="AP1_complex_gamma"/>
    <property type="match status" value="1"/>
</dbReference>
<dbReference type="AlphaFoldDB" id="A0A0S4JIE7"/>
<dbReference type="InterPro" id="IPR016024">
    <property type="entry name" value="ARM-type_fold"/>
</dbReference>
<evidence type="ECO:0000256" key="5">
    <source>
        <dbReference type="ARBA" id="ARBA00022927"/>
    </source>
</evidence>
<feature type="region of interest" description="Disordered" evidence="10">
    <location>
        <begin position="604"/>
        <end position="731"/>
    </location>
</feature>
<keyword evidence="8 9" id="KW-0968">Cytoplasmic vesicle</keyword>
<dbReference type="InterPro" id="IPR050840">
    <property type="entry name" value="Adaptor_Complx_Large_Subunit"/>
</dbReference>
<comment type="subcellular location">
    <subcellularLocation>
        <location evidence="1">Cytoplasmic vesicle membrane</location>
    </subcellularLocation>
    <subcellularLocation>
        <location evidence="2">Golgi apparatus</location>
    </subcellularLocation>
</comment>
<sequence>MSTTGRLRELIRAVRGCKTAAEERGLIQKECASIRQAFKEGREYSRSANMLKLLYITMLGYSTEFGQMEVVKLIAQAEYGAKRIGYLTLAVVLDETHEVLTLAENHIKRDLVNSNSFVQAIALDVVANVAGEDMARDVLHEVETLLDSSNLYLKKKASLAAVRIVKKAPDHAEIFLEKLQLMFNERNHGALLCSLTLANESYAALPWPTSASEQGQEMLPKFRVLVTAAVRVLKQLVLSSKVTDVDIGGVSDPFLQIKLLQFLRITGTGSPAASEAMNDVLAQVATNTDASRNVGSAVHYECVKTIHAIVSDDGLRVLGINTIGRFLTSVKDNNVRFVALAMLLRLLESDVAAVQRHQATIIDCLKDADLSIRRRALDLTVALIDSGSVRILVPDLIQYLQASSTDVQSEVAEKIASVIDTKSPTPEWRTELSLRLLRIARHHVPTSFAVSFIAFVTQQNADIHATAVRGLWDEVSVSLDGTLQSCQALLLAGVWLIGEFPQHLIAGNNSKSSDVASTLSSITMNAVFNTVKQYGLTALMKLATKYPDTKPLALSVFDVYASNLDCELQQRSCEYTTMLESFAEAATFSFSTMPEIVGCDEEVADAPPVGSIPSAGTTHPPASSSAPVPPQPQQVSRSTIDDLFGGPAPAAQPTPKAPAAASPTFSTDDLFGPSPTTPAPLPAPVSTPLPAVAPQPAAERKLDVTDLFGGGGSAQAAPITNTGQPAPTPDVLSFAPAAAPVRSNAPLAAAPAPAAPAASSSFNVFDCEDCSVVMSAVFRSPNGIDVDAVLRVASSASRLRNVAFHVAVPRTSTVEVQPLAVNEAGAGGSILQKLSVKSTDAAKVRNLMLRVKLVYSKDGAAKEHLFQVSKDI</sequence>
<evidence type="ECO:0000313" key="13">
    <source>
        <dbReference type="Proteomes" id="UP000051952"/>
    </source>
</evidence>
<dbReference type="Proteomes" id="UP000051952">
    <property type="component" value="Unassembled WGS sequence"/>
</dbReference>
<organism evidence="12 13">
    <name type="scientific">Bodo saltans</name>
    <name type="common">Flagellated protozoan</name>
    <dbReference type="NCBI Taxonomy" id="75058"/>
    <lineage>
        <taxon>Eukaryota</taxon>
        <taxon>Discoba</taxon>
        <taxon>Euglenozoa</taxon>
        <taxon>Kinetoplastea</taxon>
        <taxon>Metakinetoplastina</taxon>
        <taxon>Eubodonida</taxon>
        <taxon>Bodonidae</taxon>
        <taxon>Bodo</taxon>
    </lineage>
</organism>
<dbReference type="InterPro" id="IPR011989">
    <property type="entry name" value="ARM-like"/>
</dbReference>
<dbReference type="EMBL" id="CYKH01001904">
    <property type="protein sequence ID" value="CUG91298.1"/>
    <property type="molecule type" value="Genomic_DNA"/>
</dbReference>
<dbReference type="Pfam" id="PF01602">
    <property type="entry name" value="Adaptin_N"/>
    <property type="match status" value="1"/>
</dbReference>
<keyword evidence="4 9" id="KW-0813">Transport</keyword>
<protein>
    <recommendedName>
        <fullName evidence="9">AP-1 complex subunit gamma</fullName>
    </recommendedName>
</protein>
<evidence type="ECO:0000256" key="4">
    <source>
        <dbReference type="ARBA" id="ARBA00022448"/>
    </source>
</evidence>
<feature type="domain" description="GAE" evidence="11">
    <location>
        <begin position="757"/>
        <end position="872"/>
    </location>
</feature>
<dbReference type="PANTHER" id="PTHR22780">
    <property type="entry name" value="ADAPTIN, ALPHA/GAMMA/EPSILON"/>
    <property type="match status" value="1"/>
</dbReference>
<dbReference type="SMART" id="SM00809">
    <property type="entry name" value="Alpha_adaptinC2"/>
    <property type="match status" value="1"/>
</dbReference>
<evidence type="ECO:0000313" key="12">
    <source>
        <dbReference type="EMBL" id="CUG91298.1"/>
    </source>
</evidence>
<dbReference type="SUPFAM" id="SSF48371">
    <property type="entry name" value="ARM repeat"/>
    <property type="match status" value="1"/>
</dbReference>
<keyword evidence="13" id="KW-1185">Reference proteome</keyword>
<evidence type="ECO:0000256" key="6">
    <source>
        <dbReference type="ARBA" id="ARBA00023034"/>
    </source>
</evidence>
<dbReference type="SUPFAM" id="SSF49348">
    <property type="entry name" value="Clathrin adaptor appendage domain"/>
    <property type="match status" value="1"/>
</dbReference>
<evidence type="ECO:0000259" key="11">
    <source>
        <dbReference type="PROSITE" id="PS50180"/>
    </source>
</evidence>
<dbReference type="OrthoDB" id="28053at2759"/>
<evidence type="ECO:0000256" key="8">
    <source>
        <dbReference type="ARBA" id="ARBA00023329"/>
    </source>
</evidence>
<evidence type="ECO:0000256" key="3">
    <source>
        <dbReference type="ARBA" id="ARBA00006613"/>
    </source>
</evidence>
<keyword evidence="5 9" id="KW-0653">Protein transport</keyword>
<dbReference type="Gene3D" id="2.60.40.1230">
    <property type="match status" value="1"/>
</dbReference>
<evidence type="ECO:0000256" key="9">
    <source>
        <dbReference type="PIRNR" id="PIRNR037094"/>
    </source>
</evidence>
<name>A0A0S4JIE7_BODSA</name>
<accession>A0A0S4JIE7</accession>
<dbReference type="GO" id="GO:0030121">
    <property type="term" value="C:AP-1 adaptor complex"/>
    <property type="evidence" value="ECO:0007669"/>
    <property type="project" value="InterPro"/>
</dbReference>
<dbReference type="Gene3D" id="1.25.10.10">
    <property type="entry name" value="Leucine-rich Repeat Variant"/>
    <property type="match status" value="1"/>
</dbReference>
<reference evidence="13" key="1">
    <citation type="submission" date="2015-09" db="EMBL/GenBank/DDBJ databases">
        <authorList>
            <consortium name="Pathogen Informatics"/>
        </authorList>
    </citation>
    <scope>NUCLEOTIDE SEQUENCE [LARGE SCALE GENOMIC DNA]</scope>
    <source>
        <strain evidence="13">Lake Konstanz</strain>
    </source>
</reference>
<dbReference type="GO" id="GO:0016192">
    <property type="term" value="P:vesicle-mediated transport"/>
    <property type="evidence" value="ECO:0007669"/>
    <property type="project" value="InterPro"/>
</dbReference>
<feature type="compositionally biased region" description="Pro residues" evidence="10">
    <location>
        <begin position="675"/>
        <end position="693"/>
    </location>
</feature>
<dbReference type="PROSITE" id="PS50180">
    <property type="entry name" value="GAE"/>
    <property type="match status" value="1"/>
</dbReference>
<evidence type="ECO:0000256" key="10">
    <source>
        <dbReference type="SAM" id="MobiDB-lite"/>
    </source>
</evidence>
<dbReference type="InterPro" id="IPR002553">
    <property type="entry name" value="Clathrin/coatomer_adapt-like_N"/>
</dbReference>
<dbReference type="InterPro" id="IPR017107">
    <property type="entry name" value="AP1_complex_gsu"/>
</dbReference>
<evidence type="ECO:0000256" key="2">
    <source>
        <dbReference type="ARBA" id="ARBA00004555"/>
    </source>
</evidence>
<evidence type="ECO:0000256" key="7">
    <source>
        <dbReference type="ARBA" id="ARBA00023136"/>
    </source>
</evidence>
<dbReference type="VEuPathDB" id="TriTrypDB:BSAL_31190"/>
<comment type="similarity">
    <text evidence="3 9">Belongs to the adaptor complexes large subunit family.</text>
</comment>
<dbReference type="Pfam" id="PF02883">
    <property type="entry name" value="Alpha_adaptinC2"/>
    <property type="match status" value="1"/>
</dbReference>